<protein>
    <submittedName>
        <fullName evidence="1">Uncharacterized protein</fullName>
    </submittedName>
</protein>
<evidence type="ECO:0000313" key="2">
    <source>
        <dbReference type="Proteomes" id="UP001627154"/>
    </source>
</evidence>
<reference evidence="1 2" key="1">
    <citation type="journal article" date="2024" name="bioRxiv">
        <title>A reference genome for Trichogramma kaykai: A tiny desert-dwelling parasitoid wasp with competing sex-ratio distorters.</title>
        <authorList>
            <person name="Culotta J."/>
            <person name="Lindsey A.R."/>
        </authorList>
    </citation>
    <scope>NUCLEOTIDE SEQUENCE [LARGE SCALE GENOMIC DNA]</scope>
    <source>
        <strain evidence="1 2">KSX58</strain>
    </source>
</reference>
<dbReference type="AlphaFoldDB" id="A0ABD2WAV8"/>
<gene>
    <name evidence="1" type="ORF">TKK_015332</name>
</gene>
<dbReference type="EMBL" id="JBJJXI010000122">
    <property type="protein sequence ID" value="KAL3389986.1"/>
    <property type="molecule type" value="Genomic_DNA"/>
</dbReference>
<dbReference type="Proteomes" id="UP001627154">
    <property type="component" value="Unassembled WGS sequence"/>
</dbReference>
<comment type="caution">
    <text evidence="1">The sequence shown here is derived from an EMBL/GenBank/DDBJ whole genome shotgun (WGS) entry which is preliminary data.</text>
</comment>
<accession>A0ABD2WAV8</accession>
<name>A0ABD2WAV8_9HYME</name>
<evidence type="ECO:0000313" key="1">
    <source>
        <dbReference type="EMBL" id="KAL3389986.1"/>
    </source>
</evidence>
<organism evidence="1 2">
    <name type="scientific">Trichogramma kaykai</name>
    <dbReference type="NCBI Taxonomy" id="54128"/>
    <lineage>
        <taxon>Eukaryota</taxon>
        <taxon>Metazoa</taxon>
        <taxon>Ecdysozoa</taxon>
        <taxon>Arthropoda</taxon>
        <taxon>Hexapoda</taxon>
        <taxon>Insecta</taxon>
        <taxon>Pterygota</taxon>
        <taxon>Neoptera</taxon>
        <taxon>Endopterygota</taxon>
        <taxon>Hymenoptera</taxon>
        <taxon>Apocrita</taxon>
        <taxon>Proctotrupomorpha</taxon>
        <taxon>Chalcidoidea</taxon>
        <taxon>Trichogrammatidae</taxon>
        <taxon>Trichogramma</taxon>
    </lineage>
</organism>
<proteinExistence type="predicted"/>
<keyword evidence="2" id="KW-1185">Reference proteome</keyword>
<sequence length="89" mass="10392">MTQLRGQRSTRKKHRLVNSCETSICYKALVTTQFNTNFCLFVKEHVTEKCIRKDLHKIIKSLKALLRLKNIDCVGIVRDLSILNMGDWQ</sequence>